<sequence length="88" mass="9682">MARKVAAMDAKEAEEVMRRELEAALARLAVAEEAEERLCVQLGELEAEAMTQAVEYQQQVRELSDRLAFVDGVLRSSGRRSAVAAGMD</sequence>
<evidence type="ECO:0000256" key="1">
    <source>
        <dbReference type="SAM" id="Coils"/>
    </source>
</evidence>
<protein>
    <submittedName>
        <fullName evidence="2">Uncharacterized protein</fullName>
    </submittedName>
</protein>
<evidence type="ECO:0000313" key="2">
    <source>
        <dbReference type="EnsemblPlants" id="OPUNC10G13840.1"/>
    </source>
</evidence>
<organism evidence="2">
    <name type="scientific">Oryza punctata</name>
    <name type="common">Red rice</name>
    <dbReference type="NCBI Taxonomy" id="4537"/>
    <lineage>
        <taxon>Eukaryota</taxon>
        <taxon>Viridiplantae</taxon>
        <taxon>Streptophyta</taxon>
        <taxon>Embryophyta</taxon>
        <taxon>Tracheophyta</taxon>
        <taxon>Spermatophyta</taxon>
        <taxon>Magnoliopsida</taxon>
        <taxon>Liliopsida</taxon>
        <taxon>Poales</taxon>
        <taxon>Poaceae</taxon>
        <taxon>BOP clade</taxon>
        <taxon>Oryzoideae</taxon>
        <taxon>Oryzeae</taxon>
        <taxon>Oryzinae</taxon>
        <taxon>Oryza</taxon>
    </lineage>
</organism>
<reference evidence="2" key="1">
    <citation type="submission" date="2015-04" db="UniProtKB">
        <authorList>
            <consortium name="EnsemblPlants"/>
        </authorList>
    </citation>
    <scope>IDENTIFICATION</scope>
</reference>
<evidence type="ECO:0000313" key="3">
    <source>
        <dbReference type="Proteomes" id="UP000026962"/>
    </source>
</evidence>
<feature type="coiled-coil region" evidence="1">
    <location>
        <begin position="14"/>
        <end position="66"/>
    </location>
</feature>
<dbReference type="GO" id="GO:0098869">
    <property type="term" value="P:cellular oxidant detoxification"/>
    <property type="evidence" value="ECO:0007669"/>
    <property type="project" value="InterPro"/>
</dbReference>
<name>A0A0E0M9K5_ORYPU</name>
<dbReference type="InterPro" id="IPR039282">
    <property type="entry name" value="LSU"/>
</dbReference>
<keyword evidence="3" id="KW-1185">Reference proteome</keyword>
<dbReference type="Proteomes" id="UP000026962">
    <property type="component" value="Chromosome 10"/>
</dbReference>
<dbReference type="Gramene" id="OPUNC10G13840.1">
    <property type="protein sequence ID" value="OPUNC10G13840.1"/>
    <property type="gene ID" value="OPUNC10G13840"/>
</dbReference>
<proteinExistence type="predicted"/>
<dbReference type="EnsemblPlants" id="OPUNC10G13840.1">
    <property type="protein sequence ID" value="OPUNC10G13840.1"/>
    <property type="gene ID" value="OPUNC10G13840"/>
</dbReference>
<accession>A0A0E0M9K5</accession>
<keyword evidence="1" id="KW-0175">Coiled coil</keyword>
<dbReference type="HOGENOM" id="CLU_152833_2_0_1"/>
<reference evidence="2" key="2">
    <citation type="submission" date="2018-05" db="EMBL/GenBank/DDBJ databases">
        <title>OpunRS2 (Oryza punctata Reference Sequence Version 2).</title>
        <authorList>
            <person name="Zhang J."/>
            <person name="Kudrna D."/>
            <person name="Lee S."/>
            <person name="Talag J."/>
            <person name="Welchert J."/>
            <person name="Wing R.A."/>
        </authorList>
    </citation>
    <scope>NUCLEOTIDE SEQUENCE [LARGE SCALE GENOMIC DNA]</scope>
</reference>
<dbReference type="PANTHER" id="PTHR34283:SF9">
    <property type="entry name" value="OS10G0509401 PROTEIN"/>
    <property type="match status" value="1"/>
</dbReference>
<dbReference type="STRING" id="4537.A0A0E0M9K5"/>
<dbReference type="AlphaFoldDB" id="A0A0E0M9K5"/>
<dbReference type="PANTHER" id="PTHR34283">
    <property type="entry name" value="PROTEIN RESPONSE TO LOW SULFUR 1"/>
    <property type="match status" value="1"/>
</dbReference>